<keyword evidence="4" id="KW-1185">Reference proteome</keyword>
<dbReference type="Gene3D" id="2.60.200.20">
    <property type="match status" value="1"/>
</dbReference>
<dbReference type="AlphaFoldDB" id="A0A7H9HVF9"/>
<organism evidence="3 4">
    <name type="scientific">Torulaspora globosa</name>
    <dbReference type="NCBI Taxonomy" id="48254"/>
    <lineage>
        <taxon>Eukaryota</taxon>
        <taxon>Fungi</taxon>
        <taxon>Dikarya</taxon>
        <taxon>Ascomycota</taxon>
        <taxon>Saccharomycotina</taxon>
        <taxon>Saccharomycetes</taxon>
        <taxon>Saccharomycetales</taxon>
        <taxon>Saccharomycetaceae</taxon>
        <taxon>Torulaspora</taxon>
    </lineage>
</organism>
<dbReference type="EMBL" id="CP059271">
    <property type="protein sequence ID" value="QLQ80747.1"/>
    <property type="molecule type" value="Genomic_DNA"/>
</dbReference>
<dbReference type="OrthoDB" id="3981072at2759"/>
<evidence type="ECO:0000259" key="2">
    <source>
        <dbReference type="PROSITE" id="PS50006"/>
    </source>
</evidence>
<feature type="region of interest" description="Disordered" evidence="1">
    <location>
        <begin position="377"/>
        <end position="511"/>
    </location>
</feature>
<reference evidence="3 4" key="1">
    <citation type="submission" date="2020-06" db="EMBL/GenBank/DDBJ databases">
        <title>The yeast mating-type switching endonuclease HO is a domesticated member of an unorthodox homing genetic element family.</title>
        <authorList>
            <person name="Coughlan A.Y."/>
            <person name="Lombardi L."/>
            <person name="Braun-Galleani S."/>
            <person name="Martos A.R."/>
            <person name="Galeote V."/>
            <person name="Bigey F."/>
            <person name="Dequin S."/>
            <person name="Byrne K.P."/>
            <person name="Wolfe K.H."/>
        </authorList>
    </citation>
    <scope>NUCLEOTIDE SEQUENCE [LARGE SCALE GENOMIC DNA]</scope>
    <source>
        <strain evidence="3 4">CBS2947</strain>
    </source>
</reference>
<gene>
    <name evidence="3" type="ORF">HG537_0E01000</name>
</gene>
<feature type="compositionally biased region" description="Acidic residues" evidence="1">
    <location>
        <begin position="749"/>
        <end position="765"/>
    </location>
</feature>
<protein>
    <recommendedName>
        <fullName evidence="2">FHA domain-containing protein</fullName>
    </recommendedName>
</protein>
<evidence type="ECO:0000313" key="3">
    <source>
        <dbReference type="EMBL" id="QLQ80747.1"/>
    </source>
</evidence>
<proteinExistence type="predicted"/>
<feature type="region of interest" description="Disordered" evidence="1">
    <location>
        <begin position="314"/>
        <end position="358"/>
    </location>
</feature>
<dbReference type="Proteomes" id="UP000510647">
    <property type="component" value="Chromosome 5"/>
</dbReference>
<dbReference type="InterPro" id="IPR008984">
    <property type="entry name" value="SMAD_FHA_dom_sf"/>
</dbReference>
<sequence length="776" mass="87345">MWILRYKYDLDDGTIRNVSCCLQSDQTYTIGRSSKSVLNIKNDKSISRNHISVTWSKDNGRITVRNQGKLTAAGGKYLKVDEEMKFQESLFRDKSIVIELGTKPIIVDITWKDAIWDIPQSFSKFTDELSRFGIEAQIGQANVRSTAVVVTENEAQRCLFGLVYHIPLKTTQFLCSVNDVLSSSDAAFDESWNKLDRDERMIVAPGGHTLKPDFSGLKFYMIEQNEQVTRYIQKAITRGRGELVCVRTSEELLGLLKSEDSTENIVVVQSPEFKPAQAGITAFTLDDIVNKVQNNATAKLLGGVPNFSLAAPISESSPAAEGSSGSKLAEISQARQTAEEAKQDVEKPPAKKRRLNRRAVKPLDSLMFFAGGDSFKSEALSDTSIPPSDALEKKAPSPTDELTQAEPEQSLGTTSSLENKEQPTFVEKSYDNHNSAAREPTQPITSNVKSPIPVESHDEQAGAHEKIEESKISQEQDRRTQDDEYARKKQPTRQRTLRDASSGENDPRRAVTPNEDLVEVINDVKNREVKRLNSTLIQVSTDELTEDAINQLGNLAIIRPNKSLIRERGRNNGEQAADHDMPWHGRKNFKNFFKIQPKYKEDHHSDKYREGSSDFIRRSAFPLIKEYVPLKPYSKDQLNRTEDFPAIAKERSVSGTDLDRATDHSPEQVSFTHTSNGPTPVQELFVVDEDDLQNSHPTVPEEQTIHDEEFETADVLPSRQDSGFMHTRKRKTTDTRSPARFSGIGNNDTGDDNDDDDDDDDDDADEPKFKFRRRMR</sequence>
<dbReference type="InterPro" id="IPR000253">
    <property type="entry name" value="FHA_dom"/>
</dbReference>
<evidence type="ECO:0000256" key="1">
    <source>
        <dbReference type="SAM" id="MobiDB-lite"/>
    </source>
</evidence>
<feature type="compositionally biased region" description="Basic and acidic residues" evidence="1">
    <location>
        <begin position="455"/>
        <end position="487"/>
    </location>
</feature>
<feature type="region of interest" description="Disordered" evidence="1">
    <location>
        <begin position="693"/>
        <end position="776"/>
    </location>
</feature>
<feature type="compositionally biased region" description="Polar residues" evidence="1">
    <location>
        <begin position="667"/>
        <end position="679"/>
    </location>
</feature>
<accession>A0A7H9HVF9</accession>
<feature type="region of interest" description="Disordered" evidence="1">
    <location>
        <begin position="651"/>
        <end position="680"/>
    </location>
</feature>
<feature type="domain" description="FHA" evidence="2">
    <location>
        <begin position="28"/>
        <end position="78"/>
    </location>
</feature>
<feature type="compositionally biased region" description="Polar residues" evidence="1">
    <location>
        <begin position="400"/>
        <end position="417"/>
    </location>
</feature>
<dbReference type="PROSITE" id="PS50006">
    <property type="entry name" value="FHA_DOMAIN"/>
    <property type="match status" value="1"/>
</dbReference>
<dbReference type="SUPFAM" id="SSF49879">
    <property type="entry name" value="SMAD/FHA domain"/>
    <property type="match status" value="1"/>
</dbReference>
<evidence type="ECO:0000313" key="4">
    <source>
        <dbReference type="Proteomes" id="UP000510647"/>
    </source>
</evidence>
<feature type="compositionally biased region" description="Low complexity" evidence="1">
    <location>
        <begin position="314"/>
        <end position="326"/>
    </location>
</feature>
<feature type="compositionally biased region" description="Basic and acidic residues" evidence="1">
    <location>
        <begin position="337"/>
        <end position="349"/>
    </location>
</feature>
<name>A0A7H9HVF9_9SACH</name>
<feature type="compositionally biased region" description="Basic and acidic residues" evidence="1">
    <location>
        <begin position="651"/>
        <end position="666"/>
    </location>
</feature>